<dbReference type="RefSeq" id="WP_009069578.1">
    <property type="nucleotide sequence ID" value="NZ_JH597758.1"/>
</dbReference>
<dbReference type="AlphaFoldDB" id="H2C0T3"/>
<sequence>MNDTKEPLLSIIVINFGEEEHLHKLISSLEKSTFKDFELLLGDVILSNSNNTKIKGTVSEKLISSDINFKLIRLENNYGAPGNRNVLPSYAKGEYLLFLDNDTEILEDTLTNVMDFIKKENSNLVVQLKLVYPNGLIDSCGGLISDLGYPVELNRNSKANEKCFEIKEIFYAKGAAMLVNRRIFKELGEFDKDFFYGYGDTDFSFRALKRGYKVVFFPATVIHHEHGSFSKDLRSREIRLTYFLESRKLYFLLKNFSRGYLFRKMPKVLFYFFGSMLMDLVKRRKTYLFKARVKALLWVISKLPEIYRKRKNEIFVNEEELIRRGLIVKHQLKR</sequence>
<keyword evidence="6" id="KW-1185">Reference proteome</keyword>
<dbReference type="Pfam" id="PF00535">
    <property type="entry name" value="Glycos_transf_2"/>
    <property type="match status" value="1"/>
</dbReference>
<dbReference type="PANTHER" id="PTHR43179:SF12">
    <property type="entry name" value="GALACTOFURANOSYLTRANSFERASE GLFT2"/>
    <property type="match status" value="1"/>
</dbReference>
<dbReference type="InterPro" id="IPR029044">
    <property type="entry name" value="Nucleotide-diphossugar_trans"/>
</dbReference>
<reference evidence="5 6" key="1">
    <citation type="submission" date="2012-01" db="EMBL/GenBank/DDBJ databases">
        <title>Improved High-Quality Draft sequence of Metallosphaera yellowstonensis MK1.</title>
        <authorList>
            <consortium name="US DOE Joint Genome Institute"/>
            <person name="Lucas S."/>
            <person name="Han J."/>
            <person name="Cheng J.-F."/>
            <person name="Goodwin L."/>
            <person name="Pitluck S."/>
            <person name="Peters L."/>
            <person name="Teshima H."/>
            <person name="Detter J.C."/>
            <person name="Han C."/>
            <person name="Tapia R."/>
            <person name="Land M."/>
            <person name="Hauser L."/>
            <person name="Kyrpides N."/>
            <person name="Kozubal M."/>
            <person name="Macur R.E."/>
            <person name="Jay Z."/>
            <person name="Inskeep W."/>
            <person name="Woyke T."/>
        </authorList>
    </citation>
    <scope>NUCLEOTIDE SEQUENCE [LARGE SCALE GENOMIC DNA]</scope>
    <source>
        <strain evidence="5 6">MK1</strain>
    </source>
</reference>
<protein>
    <submittedName>
        <fullName evidence="5">Putative glycosyltransferase</fullName>
    </submittedName>
</protein>
<evidence type="ECO:0000259" key="4">
    <source>
        <dbReference type="Pfam" id="PF00535"/>
    </source>
</evidence>
<proteinExistence type="inferred from homology"/>
<dbReference type="SUPFAM" id="SSF53448">
    <property type="entry name" value="Nucleotide-diphospho-sugar transferases"/>
    <property type="match status" value="1"/>
</dbReference>
<feature type="domain" description="Glycosyltransferase 2-like" evidence="4">
    <location>
        <begin position="10"/>
        <end position="186"/>
    </location>
</feature>
<evidence type="ECO:0000256" key="2">
    <source>
        <dbReference type="ARBA" id="ARBA00022676"/>
    </source>
</evidence>
<evidence type="ECO:0000313" key="5">
    <source>
        <dbReference type="EMBL" id="EHP71196.1"/>
    </source>
</evidence>
<evidence type="ECO:0000313" key="6">
    <source>
        <dbReference type="Proteomes" id="UP000003980"/>
    </source>
</evidence>
<name>H2C0T3_9CREN</name>
<evidence type="ECO:0000256" key="1">
    <source>
        <dbReference type="ARBA" id="ARBA00006739"/>
    </source>
</evidence>
<dbReference type="InterPro" id="IPR001173">
    <property type="entry name" value="Glyco_trans_2-like"/>
</dbReference>
<accession>H2C0T3</accession>
<keyword evidence="2" id="KW-0328">Glycosyltransferase</keyword>
<dbReference type="GO" id="GO:0016757">
    <property type="term" value="F:glycosyltransferase activity"/>
    <property type="evidence" value="ECO:0007669"/>
    <property type="project" value="UniProtKB-KW"/>
</dbReference>
<keyword evidence="3 5" id="KW-0808">Transferase</keyword>
<dbReference type="PANTHER" id="PTHR43179">
    <property type="entry name" value="RHAMNOSYLTRANSFERASE WBBL"/>
    <property type="match status" value="1"/>
</dbReference>
<dbReference type="STRING" id="671065.MetMK1DRAFT_00001540"/>
<dbReference type="HOGENOM" id="CLU_023845_4_0_2"/>
<dbReference type="eggNOG" id="arCOG01383">
    <property type="taxonomic scope" value="Archaea"/>
</dbReference>
<dbReference type="OrthoDB" id="46222at2157"/>
<gene>
    <name evidence="5" type="ORF">MetMK1DRAFT_00001540</name>
</gene>
<organism evidence="5 6">
    <name type="scientific">Metallosphaera yellowstonensis MK1</name>
    <dbReference type="NCBI Taxonomy" id="671065"/>
    <lineage>
        <taxon>Archaea</taxon>
        <taxon>Thermoproteota</taxon>
        <taxon>Thermoprotei</taxon>
        <taxon>Sulfolobales</taxon>
        <taxon>Sulfolobaceae</taxon>
        <taxon>Metallosphaera</taxon>
    </lineage>
</organism>
<dbReference type="EMBL" id="JH597758">
    <property type="protein sequence ID" value="EHP71196.1"/>
    <property type="molecule type" value="Genomic_DNA"/>
</dbReference>
<dbReference type="Gene3D" id="3.90.550.10">
    <property type="entry name" value="Spore Coat Polysaccharide Biosynthesis Protein SpsA, Chain A"/>
    <property type="match status" value="1"/>
</dbReference>
<dbReference type="Proteomes" id="UP000003980">
    <property type="component" value="Unassembled WGS sequence"/>
</dbReference>
<evidence type="ECO:0000256" key="3">
    <source>
        <dbReference type="ARBA" id="ARBA00022679"/>
    </source>
</evidence>
<comment type="similarity">
    <text evidence="1">Belongs to the glycosyltransferase 2 family.</text>
</comment>